<organism evidence="1 2">
    <name type="scientific">Elizabethkingia ursingii</name>
    <dbReference type="NCBI Taxonomy" id="1756150"/>
    <lineage>
        <taxon>Bacteria</taxon>
        <taxon>Pseudomonadati</taxon>
        <taxon>Bacteroidota</taxon>
        <taxon>Flavobacteriia</taxon>
        <taxon>Flavobacteriales</taxon>
        <taxon>Weeksellaceae</taxon>
        <taxon>Elizabethkingia</taxon>
    </lineage>
</organism>
<accession>A0ABX3N6M2</accession>
<comment type="caution">
    <text evidence="1">The sequence shown here is derived from an EMBL/GenBank/DDBJ whole genome shotgun (WGS) entry which is preliminary data.</text>
</comment>
<name>A0ABX3N6M2_9FLAO</name>
<dbReference type="RefSeq" id="WP_078779134.1">
    <property type="nucleotide sequence ID" value="NZ_MBDS01000017.1"/>
</dbReference>
<gene>
    <name evidence="1" type="ORF">BB021_10935</name>
</gene>
<keyword evidence="2" id="KW-1185">Reference proteome</keyword>
<evidence type="ECO:0000313" key="1">
    <source>
        <dbReference type="EMBL" id="OPB87019.1"/>
    </source>
</evidence>
<evidence type="ECO:0000313" key="2">
    <source>
        <dbReference type="Proteomes" id="UP000190016"/>
    </source>
</evidence>
<protein>
    <submittedName>
        <fullName evidence="1">Uncharacterized protein</fullName>
    </submittedName>
</protein>
<dbReference type="Proteomes" id="UP000190016">
    <property type="component" value="Unassembled WGS sequence"/>
</dbReference>
<dbReference type="EMBL" id="MBDS01000017">
    <property type="protein sequence ID" value="OPB87019.1"/>
    <property type="molecule type" value="Genomic_DNA"/>
</dbReference>
<proteinExistence type="predicted"/>
<reference evidence="1 2" key="1">
    <citation type="submission" date="2016-07" db="EMBL/GenBank/DDBJ databases">
        <title>Revisiting the Taxonomy of the Elizabethkingia Genus based on Whole-Genome Sequencing, Optical Mapping, and MALDI-TOF.</title>
        <authorList>
            <person name="Nicholson A.C."/>
        </authorList>
    </citation>
    <scope>NUCLEOTIDE SEQUENCE [LARGE SCALE GENOMIC DNA]</scope>
    <source>
        <strain evidence="1 2">C1558</strain>
    </source>
</reference>
<sequence length="383" mass="46379">MDIKKIRNVLQFKLETIEEVWSNFIFEYKFLQNKINFTAEVKTNYFGDMVGYFQDTLDIIFSNRAYQTHSDKFIYQISLLQSIYVQQDFIEEFLSIFKIEKNRRDLNKDSNYKINRDIRNELVGHPIRKYRERFISSCLFGYNGENEKITYLRYHKENNYDFESMEFEISDIILRHNSFLTTYFDIILARLKKLLGDHRKEIENLETLIDIKQFSEIIDIVSVHYESIFESDNIYDKRSLQKIYLRKEEHLRYKHLITRFYDDLKTSLNEKKEYSIKLFEPKKEDTSFVDKIPLFDRIKFVDPSIQTTVETSERSVTFHYELGKLATKRNQQDFAFFSGILRSKCANNQVILDELRHMELNIDNKIEYYCAYRLIHSTLQNKF</sequence>